<dbReference type="GO" id="GO:0005886">
    <property type="term" value="C:plasma membrane"/>
    <property type="evidence" value="ECO:0007669"/>
    <property type="project" value="TreeGrafter"/>
</dbReference>
<dbReference type="AlphaFoldDB" id="A0A1M6X6L1"/>
<evidence type="ECO:0000256" key="1">
    <source>
        <dbReference type="ARBA" id="ARBA00004370"/>
    </source>
</evidence>
<dbReference type="PANTHER" id="PTHR37820:SF1">
    <property type="entry name" value="CELL DIVISION PROTEIN FTSQ"/>
    <property type="match status" value="1"/>
</dbReference>
<organism evidence="10 11">
    <name type="scientific">Fibrobacter intestinalis</name>
    <dbReference type="NCBI Taxonomy" id="28122"/>
    <lineage>
        <taxon>Bacteria</taxon>
        <taxon>Pseudomonadati</taxon>
        <taxon>Fibrobacterota</taxon>
        <taxon>Fibrobacteria</taxon>
        <taxon>Fibrobacterales</taxon>
        <taxon>Fibrobacteraceae</taxon>
        <taxon>Fibrobacter</taxon>
    </lineage>
</organism>
<sequence length="269" mass="31382">MAHYGYNAIRQRQKRRESRKKFFASSWSWFRKKGWKIFLVVAVLSVAVWQGWFFIRKFNPMGWRTLKTVSITGNHILTWEEILQTAGLETGMPMSEIHADSVRNNLLSLPFLHDAQVDVGFFWKVSINIEETTPLMQVYENGEWNAYSERGQQLPALASARFEYPVATIQKKRDVKALAHFLQKLRQSDALLYKEVSQVSVDEKRHAVEVFFRNVRFKVLFPLDSVSASSFSHYRLLVDGLSTEMNQLKLLDMRFEGFAYAHPSNHEVK</sequence>
<dbReference type="PROSITE" id="PS51779">
    <property type="entry name" value="POTRA"/>
    <property type="match status" value="1"/>
</dbReference>
<feature type="domain" description="POTRA" evidence="9">
    <location>
        <begin position="64"/>
        <end position="132"/>
    </location>
</feature>
<evidence type="ECO:0000256" key="3">
    <source>
        <dbReference type="ARBA" id="ARBA00022618"/>
    </source>
</evidence>
<keyword evidence="3 10" id="KW-0132">Cell division</keyword>
<evidence type="ECO:0000256" key="7">
    <source>
        <dbReference type="ARBA" id="ARBA00023306"/>
    </source>
</evidence>
<evidence type="ECO:0000259" key="9">
    <source>
        <dbReference type="PROSITE" id="PS51779"/>
    </source>
</evidence>
<evidence type="ECO:0000256" key="4">
    <source>
        <dbReference type="ARBA" id="ARBA00022692"/>
    </source>
</evidence>
<evidence type="ECO:0000313" key="11">
    <source>
        <dbReference type="Proteomes" id="UP000184275"/>
    </source>
</evidence>
<name>A0A1M6X6L1_9BACT</name>
<reference evidence="11" key="1">
    <citation type="submission" date="2016-11" db="EMBL/GenBank/DDBJ databases">
        <authorList>
            <person name="Varghese N."/>
            <person name="Submissions S."/>
        </authorList>
    </citation>
    <scope>NUCLEOTIDE SEQUENCE [LARGE SCALE GENOMIC DNA]</scope>
    <source>
        <strain evidence="11">UWOS</strain>
    </source>
</reference>
<dbReference type="RefSeq" id="WP_073305548.1">
    <property type="nucleotide sequence ID" value="NZ_FRAW01000029.1"/>
</dbReference>
<dbReference type="InterPro" id="IPR050487">
    <property type="entry name" value="FtsQ_DivIB"/>
</dbReference>
<dbReference type="InterPro" id="IPR013685">
    <property type="entry name" value="POTRA_FtsQ_type"/>
</dbReference>
<dbReference type="EMBL" id="FRAW01000029">
    <property type="protein sequence ID" value="SHL01553.1"/>
    <property type="molecule type" value="Genomic_DNA"/>
</dbReference>
<proteinExistence type="predicted"/>
<evidence type="ECO:0000256" key="8">
    <source>
        <dbReference type="SAM" id="Phobius"/>
    </source>
</evidence>
<dbReference type="Proteomes" id="UP000184275">
    <property type="component" value="Unassembled WGS sequence"/>
</dbReference>
<keyword evidence="2" id="KW-1003">Cell membrane</keyword>
<evidence type="ECO:0000256" key="6">
    <source>
        <dbReference type="ARBA" id="ARBA00023136"/>
    </source>
</evidence>
<dbReference type="PANTHER" id="PTHR37820">
    <property type="entry name" value="CELL DIVISION PROTEIN DIVIB"/>
    <property type="match status" value="1"/>
</dbReference>
<dbReference type="GO" id="GO:0051301">
    <property type="term" value="P:cell division"/>
    <property type="evidence" value="ECO:0007669"/>
    <property type="project" value="UniProtKB-KW"/>
</dbReference>
<feature type="transmembrane region" description="Helical" evidence="8">
    <location>
        <begin position="35"/>
        <end position="55"/>
    </location>
</feature>
<comment type="subcellular location">
    <subcellularLocation>
        <location evidence="1">Membrane</location>
    </subcellularLocation>
</comment>
<dbReference type="InterPro" id="IPR034746">
    <property type="entry name" value="POTRA"/>
</dbReference>
<keyword evidence="11" id="KW-1185">Reference proteome</keyword>
<dbReference type="Pfam" id="PF08478">
    <property type="entry name" value="POTRA_1"/>
    <property type="match status" value="1"/>
</dbReference>
<evidence type="ECO:0000313" key="10">
    <source>
        <dbReference type="EMBL" id="SHL01553.1"/>
    </source>
</evidence>
<accession>A0A1M6X6L1</accession>
<keyword evidence="4 8" id="KW-0812">Transmembrane</keyword>
<gene>
    <name evidence="10" type="ORF">SAMN05720469_1298</name>
</gene>
<keyword evidence="6 8" id="KW-0472">Membrane</keyword>
<protein>
    <submittedName>
        <fullName evidence="10">Cell division protein FtsQ</fullName>
    </submittedName>
</protein>
<keyword evidence="5 8" id="KW-1133">Transmembrane helix</keyword>
<evidence type="ECO:0000256" key="2">
    <source>
        <dbReference type="ARBA" id="ARBA00022475"/>
    </source>
</evidence>
<evidence type="ECO:0000256" key="5">
    <source>
        <dbReference type="ARBA" id="ARBA00022989"/>
    </source>
</evidence>
<keyword evidence="7" id="KW-0131">Cell cycle</keyword>